<accession>A0A0E9Q2Y4</accession>
<dbReference type="AlphaFoldDB" id="A0A0E9Q2Y4"/>
<sequence>MNSNRPQLGMGWGVFLISGCLEMSAAELLKHEVELVIAESGWCKLRLLSGGEQ</sequence>
<proteinExistence type="predicted"/>
<protein>
    <submittedName>
        <fullName evidence="1">Uncharacterized protein</fullName>
    </submittedName>
</protein>
<name>A0A0E9Q2Y4_ANGAN</name>
<dbReference type="PROSITE" id="PS51257">
    <property type="entry name" value="PROKAR_LIPOPROTEIN"/>
    <property type="match status" value="1"/>
</dbReference>
<organism evidence="1">
    <name type="scientific">Anguilla anguilla</name>
    <name type="common">European freshwater eel</name>
    <name type="synonym">Muraena anguilla</name>
    <dbReference type="NCBI Taxonomy" id="7936"/>
    <lineage>
        <taxon>Eukaryota</taxon>
        <taxon>Metazoa</taxon>
        <taxon>Chordata</taxon>
        <taxon>Craniata</taxon>
        <taxon>Vertebrata</taxon>
        <taxon>Euteleostomi</taxon>
        <taxon>Actinopterygii</taxon>
        <taxon>Neopterygii</taxon>
        <taxon>Teleostei</taxon>
        <taxon>Anguilliformes</taxon>
        <taxon>Anguillidae</taxon>
        <taxon>Anguilla</taxon>
    </lineage>
</organism>
<evidence type="ECO:0000313" key="1">
    <source>
        <dbReference type="EMBL" id="JAH10710.1"/>
    </source>
</evidence>
<dbReference type="EMBL" id="GBXM01097867">
    <property type="protein sequence ID" value="JAH10710.1"/>
    <property type="molecule type" value="Transcribed_RNA"/>
</dbReference>
<reference evidence="1" key="1">
    <citation type="submission" date="2014-11" db="EMBL/GenBank/DDBJ databases">
        <authorList>
            <person name="Amaro Gonzalez C."/>
        </authorList>
    </citation>
    <scope>NUCLEOTIDE SEQUENCE</scope>
</reference>
<reference evidence="1" key="2">
    <citation type="journal article" date="2015" name="Fish Shellfish Immunol.">
        <title>Early steps in the European eel (Anguilla anguilla)-Vibrio vulnificus interaction in the gills: Role of the RtxA13 toxin.</title>
        <authorList>
            <person name="Callol A."/>
            <person name="Pajuelo D."/>
            <person name="Ebbesson L."/>
            <person name="Teles M."/>
            <person name="MacKenzie S."/>
            <person name="Amaro C."/>
        </authorList>
    </citation>
    <scope>NUCLEOTIDE SEQUENCE</scope>
</reference>